<reference evidence="1" key="1">
    <citation type="journal article" date="2021" name="mSystems">
        <title>Bacteria and Archaea Synergistically Convert Glycine Betaine to Biogenic Methane in the Formosa Cold Seep of the South China Sea.</title>
        <authorList>
            <person name="Li L."/>
            <person name="Zhang W."/>
            <person name="Zhang S."/>
            <person name="Song L."/>
            <person name="Sun Q."/>
            <person name="Zhang H."/>
            <person name="Xiang H."/>
            <person name="Dong X."/>
        </authorList>
    </citation>
    <scope>NUCLEOTIDE SEQUENCE</scope>
    <source>
        <strain evidence="1">ZWT</strain>
    </source>
</reference>
<gene>
    <name evidence="1" type="ORF">KDK92_18205</name>
</gene>
<keyword evidence="2" id="KW-1185">Reference proteome</keyword>
<accession>A0A9J6P4H9</accession>
<protein>
    <submittedName>
        <fullName evidence="1">FMN-binding protein</fullName>
    </submittedName>
</protein>
<organism evidence="1 2">
    <name type="scientific">Oceanirhabdus seepicola</name>
    <dbReference type="NCBI Taxonomy" id="2828781"/>
    <lineage>
        <taxon>Bacteria</taxon>
        <taxon>Bacillati</taxon>
        <taxon>Bacillota</taxon>
        <taxon>Clostridia</taxon>
        <taxon>Eubacteriales</taxon>
        <taxon>Clostridiaceae</taxon>
        <taxon>Oceanirhabdus</taxon>
    </lineage>
</organism>
<dbReference type="Gene3D" id="3.90.1010.20">
    <property type="match status" value="1"/>
</dbReference>
<proteinExistence type="predicted"/>
<dbReference type="RefSeq" id="WP_250860817.1">
    <property type="nucleotide sequence ID" value="NZ_JAGSOJ010000004.1"/>
</dbReference>
<reference evidence="1" key="2">
    <citation type="submission" date="2021-04" db="EMBL/GenBank/DDBJ databases">
        <authorList>
            <person name="Dong X."/>
        </authorList>
    </citation>
    <scope>NUCLEOTIDE SEQUENCE</scope>
    <source>
        <strain evidence="1">ZWT</strain>
    </source>
</reference>
<dbReference type="AlphaFoldDB" id="A0A9J6P4H9"/>
<dbReference type="PROSITE" id="PS51257">
    <property type="entry name" value="PROKAR_LIPOPROTEIN"/>
    <property type="match status" value="1"/>
</dbReference>
<sequence>MIRNKILAVGISVFLVAGLFVGCGSNENNSAKNNKATTEASTKEAKYKDGTYHAEQADFADNGWKETVDITVEDGKIVSANWNAVHKDGGDDKKAQSASGAYGMVEKANAQAEWHEQAEKAEAFLIEKQDPTAIKYTDDEGHTDAITGVSIHVNSLFQLAEEALADAK</sequence>
<name>A0A9J6P4H9_9CLOT</name>
<comment type="caution">
    <text evidence="1">The sequence shown here is derived from an EMBL/GenBank/DDBJ whole genome shotgun (WGS) entry which is preliminary data.</text>
</comment>
<evidence type="ECO:0000313" key="1">
    <source>
        <dbReference type="EMBL" id="MCM1991674.1"/>
    </source>
</evidence>
<dbReference type="Proteomes" id="UP001056429">
    <property type="component" value="Unassembled WGS sequence"/>
</dbReference>
<evidence type="ECO:0000313" key="2">
    <source>
        <dbReference type="Proteomes" id="UP001056429"/>
    </source>
</evidence>
<dbReference type="EMBL" id="JAGSOJ010000004">
    <property type="protein sequence ID" value="MCM1991674.1"/>
    <property type="molecule type" value="Genomic_DNA"/>
</dbReference>